<evidence type="ECO:0000313" key="3">
    <source>
        <dbReference type="Proteomes" id="UP000501534"/>
    </source>
</evidence>
<dbReference type="Proteomes" id="UP000501534">
    <property type="component" value="Chromosome"/>
</dbReference>
<dbReference type="EMBL" id="CP053069">
    <property type="protein sequence ID" value="QJR11719.1"/>
    <property type="molecule type" value="Genomic_DNA"/>
</dbReference>
<dbReference type="AlphaFoldDB" id="A0A6M4GWT0"/>
<dbReference type="InterPro" id="IPR029063">
    <property type="entry name" value="SAM-dependent_MTases_sf"/>
</dbReference>
<sequence length="311" mass="35104">MSSGKAPLRSYGDVGALRTRLVNYVRLVEGAQRSIAELPEYVGRIVEECRALERLAEGHLPGKAVGLRMLEIGAGQLPRQLTYFARRNQVTGIDLDRVAPDEGWSQYAEMWRRNGPGRVVKTLGRKALGFDRRLMRELHRQLGCVHAPEFARMQMDAAKMTFDDGMFDLVYSVDVFEHLPEPERVIDETIRVLKPGGVAAISLLPYTAESGPHDLRTHGGPRHGLAYWAHLRPAYAADVQPSVYVNQLSTADWIALIERKLPGATFERSRPFNHEELLPALQALRATGELSAYSDDDLLGYRWRFCWRKPT</sequence>
<gene>
    <name evidence="2" type="ORF">DSM104443_02801</name>
</gene>
<evidence type="ECO:0000259" key="1">
    <source>
        <dbReference type="Pfam" id="PF08241"/>
    </source>
</evidence>
<accession>A0A6M4GWT0</accession>
<dbReference type="Gene3D" id="3.40.50.150">
    <property type="entry name" value="Vaccinia Virus protein VP39"/>
    <property type="match status" value="1"/>
</dbReference>
<dbReference type="KEGG" id="uru:DSM104443_02801"/>
<organism evidence="2 3">
    <name type="scientific">Usitatibacter rugosus</name>
    <dbReference type="NCBI Taxonomy" id="2732067"/>
    <lineage>
        <taxon>Bacteria</taxon>
        <taxon>Pseudomonadati</taxon>
        <taxon>Pseudomonadota</taxon>
        <taxon>Betaproteobacteria</taxon>
        <taxon>Nitrosomonadales</taxon>
        <taxon>Usitatibacteraceae</taxon>
        <taxon>Usitatibacter</taxon>
    </lineage>
</organism>
<reference evidence="2 3" key="1">
    <citation type="submission" date="2020-04" db="EMBL/GenBank/DDBJ databases">
        <title>Usitatibacter rugosus gen. nov., sp. nov. and Usitatibacter palustris sp. nov., novel members of Usitatibacteraceae fam. nov. within the order Nitrosomonadales isolated from soil.</title>
        <authorList>
            <person name="Huber K.J."/>
            <person name="Neumann-Schaal M."/>
            <person name="Geppert A."/>
            <person name="Luckner M."/>
            <person name="Wanner G."/>
            <person name="Overmann J."/>
        </authorList>
    </citation>
    <scope>NUCLEOTIDE SEQUENCE [LARGE SCALE GENOMIC DNA]</scope>
    <source>
        <strain evidence="2 3">0125_3</strain>
    </source>
</reference>
<name>A0A6M4GWT0_9PROT</name>
<protein>
    <recommendedName>
        <fullName evidence="1">Methyltransferase type 11 domain-containing protein</fullName>
    </recommendedName>
</protein>
<proteinExistence type="predicted"/>
<dbReference type="CDD" id="cd02440">
    <property type="entry name" value="AdoMet_MTases"/>
    <property type="match status" value="1"/>
</dbReference>
<dbReference type="SUPFAM" id="SSF53335">
    <property type="entry name" value="S-adenosyl-L-methionine-dependent methyltransferases"/>
    <property type="match status" value="1"/>
</dbReference>
<dbReference type="GO" id="GO:0008757">
    <property type="term" value="F:S-adenosylmethionine-dependent methyltransferase activity"/>
    <property type="evidence" value="ECO:0007669"/>
    <property type="project" value="InterPro"/>
</dbReference>
<feature type="domain" description="Methyltransferase type 11" evidence="1">
    <location>
        <begin position="148"/>
        <end position="201"/>
    </location>
</feature>
<dbReference type="RefSeq" id="WP_171093291.1">
    <property type="nucleotide sequence ID" value="NZ_CP053069.1"/>
</dbReference>
<dbReference type="InterPro" id="IPR013216">
    <property type="entry name" value="Methyltransf_11"/>
</dbReference>
<evidence type="ECO:0000313" key="2">
    <source>
        <dbReference type="EMBL" id="QJR11719.1"/>
    </source>
</evidence>
<keyword evidence="3" id="KW-1185">Reference proteome</keyword>
<dbReference type="Pfam" id="PF08241">
    <property type="entry name" value="Methyltransf_11"/>
    <property type="match status" value="1"/>
</dbReference>